<reference evidence="1" key="1">
    <citation type="submission" date="2021-06" db="EMBL/GenBank/DDBJ databases">
        <title>Parelaphostrongylus tenuis whole genome reference sequence.</title>
        <authorList>
            <person name="Garwood T.J."/>
            <person name="Larsen P.A."/>
            <person name="Fountain-Jones N.M."/>
            <person name="Garbe J.R."/>
            <person name="Macchietto M.G."/>
            <person name="Kania S.A."/>
            <person name="Gerhold R.W."/>
            <person name="Richards J.E."/>
            <person name="Wolf T.M."/>
        </authorList>
    </citation>
    <scope>NUCLEOTIDE SEQUENCE</scope>
    <source>
        <strain evidence="1">MNPRO001-30</strain>
        <tissue evidence="1">Meninges</tissue>
    </source>
</reference>
<proteinExistence type="predicted"/>
<protein>
    <submittedName>
        <fullName evidence="1">Uncharacterized protein</fullName>
    </submittedName>
</protein>
<evidence type="ECO:0000313" key="2">
    <source>
        <dbReference type="Proteomes" id="UP001196413"/>
    </source>
</evidence>
<accession>A0AAD5M3B5</accession>
<name>A0AAD5M3B5_PARTN</name>
<dbReference type="AlphaFoldDB" id="A0AAD5M3B5"/>
<sequence>MTLRAIIDVLEAQGRRAGLFPTVISAILDQLTVETTYTPLKCEEVHVNPGRLTMGKNGACCISGSTVNSICVRMGQESNYMQLMGVMPVPETHRTISGTVSTTNMIMANWAIQMWQNVMNRAARFLAAEPFGPNFIGVSVTIGS</sequence>
<gene>
    <name evidence="1" type="ORF">KIN20_005491</name>
</gene>
<dbReference type="EMBL" id="JAHQIW010000751">
    <property type="protein sequence ID" value="KAJ1349838.1"/>
    <property type="molecule type" value="Genomic_DNA"/>
</dbReference>
<organism evidence="1 2">
    <name type="scientific">Parelaphostrongylus tenuis</name>
    <name type="common">Meningeal worm</name>
    <dbReference type="NCBI Taxonomy" id="148309"/>
    <lineage>
        <taxon>Eukaryota</taxon>
        <taxon>Metazoa</taxon>
        <taxon>Ecdysozoa</taxon>
        <taxon>Nematoda</taxon>
        <taxon>Chromadorea</taxon>
        <taxon>Rhabditida</taxon>
        <taxon>Rhabditina</taxon>
        <taxon>Rhabditomorpha</taxon>
        <taxon>Strongyloidea</taxon>
        <taxon>Metastrongylidae</taxon>
        <taxon>Parelaphostrongylus</taxon>
    </lineage>
</organism>
<keyword evidence="2" id="KW-1185">Reference proteome</keyword>
<dbReference type="Proteomes" id="UP001196413">
    <property type="component" value="Unassembled WGS sequence"/>
</dbReference>
<comment type="caution">
    <text evidence="1">The sequence shown here is derived from an EMBL/GenBank/DDBJ whole genome shotgun (WGS) entry which is preliminary data.</text>
</comment>
<evidence type="ECO:0000313" key="1">
    <source>
        <dbReference type="EMBL" id="KAJ1349838.1"/>
    </source>
</evidence>